<comment type="caution">
    <text evidence="1">The sequence shown here is derived from an EMBL/GenBank/DDBJ whole genome shotgun (WGS) entry which is preliminary data.</text>
</comment>
<evidence type="ECO:0000313" key="1">
    <source>
        <dbReference type="EMBL" id="MBB5065389.1"/>
    </source>
</evidence>
<proteinExistence type="predicted"/>
<dbReference type="Proteomes" id="UP000584867">
    <property type="component" value="Unassembled WGS sequence"/>
</dbReference>
<protein>
    <submittedName>
        <fullName evidence="1">Uncharacterized protein</fullName>
    </submittedName>
</protein>
<dbReference type="EMBL" id="JACHIO010000016">
    <property type="protein sequence ID" value="MBB5065389.1"/>
    <property type="molecule type" value="Genomic_DNA"/>
</dbReference>
<gene>
    <name evidence="1" type="ORF">HDF15_003757</name>
</gene>
<organism evidence="1 2">
    <name type="scientific">Granulicella mallensis</name>
    <dbReference type="NCBI Taxonomy" id="940614"/>
    <lineage>
        <taxon>Bacteria</taxon>
        <taxon>Pseudomonadati</taxon>
        <taxon>Acidobacteriota</taxon>
        <taxon>Terriglobia</taxon>
        <taxon>Terriglobales</taxon>
        <taxon>Acidobacteriaceae</taxon>
        <taxon>Granulicella</taxon>
    </lineage>
</organism>
<dbReference type="RefSeq" id="WP_184258035.1">
    <property type="nucleotide sequence ID" value="NZ_JACHIO010000016.1"/>
</dbReference>
<reference evidence="1 2" key="1">
    <citation type="submission" date="2020-08" db="EMBL/GenBank/DDBJ databases">
        <title>Genomic Encyclopedia of Type Strains, Phase IV (KMG-V): Genome sequencing to study the core and pangenomes of soil and plant-associated prokaryotes.</title>
        <authorList>
            <person name="Whitman W."/>
        </authorList>
    </citation>
    <scope>NUCLEOTIDE SEQUENCE [LARGE SCALE GENOMIC DNA]</scope>
    <source>
        <strain evidence="1 2">X5P3</strain>
    </source>
</reference>
<accession>A0A7W8EBA8</accession>
<sequence length="124" mass="13698">MASAKPLKPRSKVLSAFPGICDPAAVLHCWLELLCRMDRSVRKIVIEGADLMFEQSPDLSPRSPWHYAYLMGCVMKLCKTIVRFETNHLMGACSPPSIGRSFCLYSRAIVEAIANAPKLGVFLG</sequence>
<evidence type="ECO:0000313" key="2">
    <source>
        <dbReference type="Proteomes" id="UP000584867"/>
    </source>
</evidence>
<name>A0A7W8EBA8_9BACT</name>
<dbReference type="AlphaFoldDB" id="A0A7W8EBA8"/>